<dbReference type="PRINTS" id="PR00455">
    <property type="entry name" value="HTHTETR"/>
</dbReference>
<dbReference type="SUPFAM" id="SSF46689">
    <property type="entry name" value="Homeodomain-like"/>
    <property type="match status" value="1"/>
</dbReference>
<proteinExistence type="predicted"/>
<accession>A0A3T1DAU6</accession>
<feature type="DNA-binding region" description="H-T-H motif" evidence="2">
    <location>
        <begin position="36"/>
        <end position="55"/>
    </location>
</feature>
<organism evidence="4 5">
    <name type="scientific">Cohnella abietis</name>
    <dbReference type="NCBI Taxonomy" id="2507935"/>
    <lineage>
        <taxon>Bacteria</taxon>
        <taxon>Bacillati</taxon>
        <taxon>Bacillota</taxon>
        <taxon>Bacilli</taxon>
        <taxon>Bacillales</taxon>
        <taxon>Paenibacillaceae</taxon>
        <taxon>Cohnella</taxon>
    </lineage>
</organism>
<dbReference type="InterPro" id="IPR001647">
    <property type="entry name" value="HTH_TetR"/>
</dbReference>
<keyword evidence="5" id="KW-1185">Reference proteome</keyword>
<evidence type="ECO:0000313" key="5">
    <source>
        <dbReference type="Proteomes" id="UP000289856"/>
    </source>
</evidence>
<evidence type="ECO:0000256" key="2">
    <source>
        <dbReference type="PROSITE-ProRule" id="PRU00335"/>
    </source>
</evidence>
<dbReference type="Gene3D" id="1.10.357.10">
    <property type="entry name" value="Tetracycline Repressor, domain 2"/>
    <property type="match status" value="1"/>
</dbReference>
<dbReference type="PROSITE" id="PS50977">
    <property type="entry name" value="HTH_TETR_2"/>
    <property type="match status" value="1"/>
</dbReference>
<dbReference type="InterPro" id="IPR036271">
    <property type="entry name" value="Tet_transcr_reg_TetR-rel_C_sf"/>
</dbReference>
<sequence length="207" mass="23518">MPRNHEKDIQLREDKKKHILKSALPLFVANGPQATTISEIAKAAGMSKGLIYNYFESKEELYSILAADILGMSEKDANDLLYVMEGTPWDRLCKVAKDVVIRRISKLIGDEGIGMQFNLAFSMQFLNFQQLPEPYKNNVNQAYDFNRRTIAELFKQGQESGQLIAGPSYQLAIHYSSIVNGMFMENTRNEGIFDEIAVENALKLFLR</sequence>
<dbReference type="EMBL" id="AP019400">
    <property type="protein sequence ID" value="BBI35232.1"/>
    <property type="molecule type" value="Genomic_DNA"/>
</dbReference>
<name>A0A3T1DAU6_9BACL</name>
<dbReference type="GO" id="GO:0003677">
    <property type="term" value="F:DNA binding"/>
    <property type="evidence" value="ECO:0007669"/>
    <property type="project" value="UniProtKB-UniRule"/>
</dbReference>
<dbReference type="KEGG" id="cohn:KCTCHS21_46310"/>
<dbReference type="AlphaFoldDB" id="A0A3T1DAU6"/>
<feature type="domain" description="HTH tetR-type" evidence="3">
    <location>
        <begin position="13"/>
        <end position="73"/>
    </location>
</feature>
<dbReference type="OrthoDB" id="2373640at2"/>
<evidence type="ECO:0000256" key="1">
    <source>
        <dbReference type="ARBA" id="ARBA00023125"/>
    </source>
</evidence>
<dbReference type="PANTHER" id="PTHR43479:SF11">
    <property type="entry name" value="ACREF_ENVCD OPERON REPRESSOR-RELATED"/>
    <property type="match status" value="1"/>
</dbReference>
<dbReference type="InterPro" id="IPR009057">
    <property type="entry name" value="Homeodomain-like_sf"/>
</dbReference>
<dbReference type="Pfam" id="PF00440">
    <property type="entry name" value="TetR_N"/>
    <property type="match status" value="1"/>
</dbReference>
<keyword evidence="1 2" id="KW-0238">DNA-binding</keyword>
<reference evidence="4 5" key="1">
    <citation type="submission" date="2019-01" db="EMBL/GenBank/DDBJ databases">
        <title>Complete genome sequence of Cohnella hallensis HS21 isolated from Korean fir (Abies koreana) rhizospheric soil.</title>
        <authorList>
            <person name="Jiang L."/>
            <person name="Kang S.W."/>
            <person name="Kim S."/>
            <person name="Jung J."/>
            <person name="Kim C.Y."/>
            <person name="Kim D.H."/>
            <person name="Kim S.W."/>
            <person name="Lee J."/>
        </authorList>
    </citation>
    <scope>NUCLEOTIDE SEQUENCE [LARGE SCALE GENOMIC DNA]</scope>
    <source>
        <strain evidence="4 5">HS21</strain>
    </source>
</reference>
<dbReference type="RefSeq" id="WP_130613709.1">
    <property type="nucleotide sequence ID" value="NZ_AP019400.1"/>
</dbReference>
<dbReference type="Proteomes" id="UP000289856">
    <property type="component" value="Chromosome"/>
</dbReference>
<dbReference type="SUPFAM" id="SSF48498">
    <property type="entry name" value="Tetracyclin repressor-like, C-terminal domain"/>
    <property type="match status" value="1"/>
</dbReference>
<dbReference type="InterPro" id="IPR050624">
    <property type="entry name" value="HTH-type_Tx_Regulator"/>
</dbReference>
<evidence type="ECO:0000313" key="4">
    <source>
        <dbReference type="EMBL" id="BBI35232.1"/>
    </source>
</evidence>
<gene>
    <name evidence="4" type="ORF">KCTCHS21_46310</name>
</gene>
<protein>
    <recommendedName>
        <fullName evidence="3">HTH tetR-type domain-containing protein</fullName>
    </recommendedName>
</protein>
<dbReference type="PANTHER" id="PTHR43479">
    <property type="entry name" value="ACREF/ENVCD OPERON REPRESSOR-RELATED"/>
    <property type="match status" value="1"/>
</dbReference>
<evidence type="ECO:0000259" key="3">
    <source>
        <dbReference type="PROSITE" id="PS50977"/>
    </source>
</evidence>